<reference evidence="2 3" key="1">
    <citation type="submission" date="2023-01" db="EMBL/GenBank/DDBJ databases">
        <authorList>
            <person name="Whitehead M."/>
        </authorList>
    </citation>
    <scope>NUCLEOTIDE SEQUENCE [LARGE SCALE GENOMIC DNA]</scope>
</reference>
<dbReference type="SUPFAM" id="SSF53098">
    <property type="entry name" value="Ribonuclease H-like"/>
    <property type="match status" value="1"/>
</dbReference>
<organism evidence="2 3">
    <name type="scientific">Macrosiphum euphorbiae</name>
    <name type="common">potato aphid</name>
    <dbReference type="NCBI Taxonomy" id="13131"/>
    <lineage>
        <taxon>Eukaryota</taxon>
        <taxon>Metazoa</taxon>
        <taxon>Ecdysozoa</taxon>
        <taxon>Arthropoda</taxon>
        <taxon>Hexapoda</taxon>
        <taxon>Insecta</taxon>
        <taxon>Pterygota</taxon>
        <taxon>Neoptera</taxon>
        <taxon>Paraneoptera</taxon>
        <taxon>Hemiptera</taxon>
        <taxon>Sternorrhyncha</taxon>
        <taxon>Aphidomorpha</taxon>
        <taxon>Aphidoidea</taxon>
        <taxon>Aphididae</taxon>
        <taxon>Macrosiphini</taxon>
        <taxon>Macrosiphum</taxon>
    </lineage>
</organism>
<gene>
    <name evidence="2" type="ORF">MEUPH1_LOCUS14373</name>
</gene>
<dbReference type="PANTHER" id="PTHR46880:SF5">
    <property type="entry name" value="DUF4371 DOMAIN-CONTAINING PROTEIN"/>
    <property type="match status" value="1"/>
</dbReference>
<proteinExistence type="predicted"/>
<keyword evidence="3" id="KW-1185">Reference proteome</keyword>
<protein>
    <recommendedName>
        <fullName evidence="1">HAT C-terminal dimerisation domain-containing protein</fullName>
    </recommendedName>
</protein>
<sequence length="265" mass="30405">MLDIDSLNIALRFPDAYLPLNSIDFGAKFQKQIAISITKKTLSHEQCQMVMQRSSQFIFRLCREIINRLPHNVVIMEKLRNLSPLECLSGTLRPSFSNLPLELAGNYTDHDILESQWRKLGTLKYADIFPDKSITDVTLIECWVELSKVKTASGEKMFKELSDFVFRVLTLPVSNAVVERVFSVMNTTKTKLRNRMSMELLVALIRIKIHSKVNKFCCTSFTPSKDMLNLFNSKIYDSDKSETTALSKDLENDIFDTVELFSVEL</sequence>
<dbReference type="EMBL" id="CARXXK010000002">
    <property type="protein sequence ID" value="CAI6358910.1"/>
    <property type="molecule type" value="Genomic_DNA"/>
</dbReference>
<evidence type="ECO:0000313" key="3">
    <source>
        <dbReference type="Proteomes" id="UP001160148"/>
    </source>
</evidence>
<comment type="caution">
    <text evidence="2">The sequence shown here is derived from an EMBL/GenBank/DDBJ whole genome shotgun (WGS) entry which is preliminary data.</text>
</comment>
<evidence type="ECO:0000259" key="1">
    <source>
        <dbReference type="Pfam" id="PF05699"/>
    </source>
</evidence>
<dbReference type="Pfam" id="PF05699">
    <property type="entry name" value="Dimer_Tnp_hAT"/>
    <property type="match status" value="1"/>
</dbReference>
<name>A0AAV0WSE6_9HEMI</name>
<evidence type="ECO:0000313" key="2">
    <source>
        <dbReference type="EMBL" id="CAI6358910.1"/>
    </source>
</evidence>
<dbReference type="AlphaFoldDB" id="A0AAV0WSE6"/>
<feature type="domain" description="HAT C-terminal dimerisation" evidence="1">
    <location>
        <begin position="153"/>
        <end position="201"/>
    </location>
</feature>
<dbReference type="PANTHER" id="PTHR46880">
    <property type="entry name" value="RAS-ASSOCIATING DOMAIN-CONTAINING PROTEIN"/>
    <property type="match status" value="1"/>
</dbReference>
<dbReference type="GO" id="GO:0046983">
    <property type="term" value="F:protein dimerization activity"/>
    <property type="evidence" value="ECO:0007669"/>
    <property type="project" value="InterPro"/>
</dbReference>
<accession>A0AAV0WSE6</accession>
<dbReference type="InterPro" id="IPR008906">
    <property type="entry name" value="HATC_C_dom"/>
</dbReference>
<dbReference type="InterPro" id="IPR012337">
    <property type="entry name" value="RNaseH-like_sf"/>
</dbReference>
<dbReference type="Proteomes" id="UP001160148">
    <property type="component" value="Unassembled WGS sequence"/>
</dbReference>